<sequence length="116" mass="13490">MCFINTKSFAIGEKNEIYWSIRMYDIALFCGVKHFLYCQPKGEFDPKYRCGDYEGKAKFVGNKGHLTRDYQQLDELLPNRIESVAEWMEKTGYTGEAQSVLKDWSDKGLSQRLSRA</sequence>
<proteinExistence type="predicted"/>
<dbReference type="GeneID" id="80885997"/>
<accession>A0AAD7VP46</accession>
<evidence type="ECO:0000313" key="1">
    <source>
        <dbReference type="EMBL" id="KAJ8096623.1"/>
    </source>
</evidence>
<dbReference type="RefSeq" id="XP_056040073.1">
    <property type="nucleotide sequence ID" value="XM_056190831.1"/>
</dbReference>
<keyword evidence="2" id="KW-1185">Reference proteome</keyword>
<dbReference type="EMBL" id="JARPMG010000013">
    <property type="protein sequence ID" value="KAJ8096623.1"/>
    <property type="molecule type" value="Genomic_DNA"/>
</dbReference>
<name>A0AAD7VP46_9ASCO</name>
<gene>
    <name evidence="1" type="ORF">POJ06DRAFT_304147</name>
</gene>
<dbReference type="AlphaFoldDB" id="A0AAD7VP46"/>
<comment type="caution">
    <text evidence="1">The sequence shown here is derived from an EMBL/GenBank/DDBJ whole genome shotgun (WGS) entry which is preliminary data.</text>
</comment>
<dbReference type="Proteomes" id="UP001217417">
    <property type="component" value="Unassembled WGS sequence"/>
</dbReference>
<reference evidence="1" key="1">
    <citation type="submission" date="2023-03" db="EMBL/GenBank/DDBJ databases">
        <title>Near-Complete genome sequence of Lipomyces tetrasporous NRRL Y-64009, an oleaginous yeast capable of growing on lignocellulosic hydrolysates.</title>
        <authorList>
            <consortium name="Lawrence Berkeley National Laboratory"/>
            <person name="Jagtap S.S."/>
            <person name="Liu J.-J."/>
            <person name="Walukiewicz H.E."/>
            <person name="Pangilinan J."/>
            <person name="Lipzen A."/>
            <person name="Ahrendt S."/>
            <person name="Koriabine M."/>
            <person name="Cobaugh K."/>
            <person name="Salamov A."/>
            <person name="Yoshinaga Y."/>
            <person name="Ng V."/>
            <person name="Daum C."/>
            <person name="Grigoriev I.V."/>
            <person name="Slininger P.J."/>
            <person name="Dien B.S."/>
            <person name="Jin Y.-S."/>
            <person name="Rao C.V."/>
        </authorList>
    </citation>
    <scope>NUCLEOTIDE SEQUENCE</scope>
    <source>
        <strain evidence="1">NRRL Y-64009</strain>
    </source>
</reference>
<organism evidence="1 2">
    <name type="scientific">Lipomyces tetrasporus</name>
    <dbReference type="NCBI Taxonomy" id="54092"/>
    <lineage>
        <taxon>Eukaryota</taxon>
        <taxon>Fungi</taxon>
        <taxon>Dikarya</taxon>
        <taxon>Ascomycota</taxon>
        <taxon>Saccharomycotina</taxon>
        <taxon>Lipomycetes</taxon>
        <taxon>Lipomycetales</taxon>
        <taxon>Lipomycetaceae</taxon>
        <taxon>Lipomyces</taxon>
    </lineage>
</organism>
<protein>
    <submittedName>
        <fullName evidence="1">Uncharacterized protein</fullName>
    </submittedName>
</protein>
<evidence type="ECO:0000313" key="2">
    <source>
        <dbReference type="Proteomes" id="UP001217417"/>
    </source>
</evidence>